<gene>
    <name evidence="2" type="ORF">M6B38_360790</name>
</gene>
<organism evidence="2 3">
    <name type="scientific">Iris pallida</name>
    <name type="common">Sweet iris</name>
    <dbReference type="NCBI Taxonomy" id="29817"/>
    <lineage>
        <taxon>Eukaryota</taxon>
        <taxon>Viridiplantae</taxon>
        <taxon>Streptophyta</taxon>
        <taxon>Embryophyta</taxon>
        <taxon>Tracheophyta</taxon>
        <taxon>Spermatophyta</taxon>
        <taxon>Magnoliopsida</taxon>
        <taxon>Liliopsida</taxon>
        <taxon>Asparagales</taxon>
        <taxon>Iridaceae</taxon>
        <taxon>Iridoideae</taxon>
        <taxon>Irideae</taxon>
        <taxon>Iris</taxon>
    </lineage>
</organism>
<dbReference type="AlphaFoldDB" id="A0AAX6GJJ4"/>
<reference evidence="2" key="1">
    <citation type="journal article" date="2023" name="GigaByte">
        <title>Genome assembly of the bearded iris, Iris pallida Lam.</title>
        <authorList>
            <person name="Bruccoleri R.E."/>
            <person name="Oakeley E.J."/>
            <person name="Faust A.M.E."/>
            <person name="Altorfer M."/>
            <person name="Dessus-Babus S."/>
            <person name="Burckhardt D."/>
            <person name="Oertli M."/>
            <person name="Naumann U."/>
            <person name="Petersen F."/>
            <person name="Wong J."/>
        </authorList>
    </citation>
    <scope>NUCLEOTIDE SEQUENCE</scope>
    <source>
        <strain evidence="2">GSM-AAB239-AS_SAM_17_03QT</strain>
    </source>
</reference>
<dbReference type="EMBL" id="JANAVB010018998">
    <property type="protein sequence ID" value="KAJ6828723.1"/>
    <property type="molecule type" value="Genomic_DNA"/>
</dbReference>
<feature type="region of interest" description="Disordered" evidence="1">
    <location>
        <begin position="1"/>
        <end position="21"/>
    </location>
</feature>
<evidence type="ECO:0000313" key="2">
    <source>
        <dbReference type="EMBL" id="KAJ6828723.1"/>
    </source>
</evidence>
<keyword evidence="3" id="KW-1185">Reference proteome</keyword>
<name>A0AAX6GJJ4_IRIPA</name>
<proteinExistence type="predicted"/>
<comment type="caution">
    <text evidence="2">The sequence shown here is derived from an EMBL/GenBank/DDBJ whole genome shotgun (WGS) entry which is preliminary data.</text>
</comment>
<protein>
    <submittedName>
        <fullName evidence="2">Aldo-keto reductase family 4 member C10-like</fullName>
    </submittedName>
</protein>
<accession>A0AAX6GJJ4</accession>
<reference evidence="2" key="2">
    <citation type="submission" date="2023-04" db="EMBL/GenBank/DDBJ databases">
        <authorList>
            <person name="Bruccoleri R.E."/>
            <person name="Oakeley E.J."/>
            <person name="Faust A.-M."/>
            <person name="Dessus-Babus S."/>
            <person name="Altorfer M."/>
            <person name="Burckhardt D."/>
            <person name="Oertli M."/>
            <person name="Naumann U."/>
            <person name="Petersen F."/>
            <person name="Wong J."/>
        </authorList>
    </citation>
    <scope>NUCLEOTIDE SEQUENCE</scope>
    <source>
        <strain evidence="2">GSM-AAB239-AS_SAM_17_03QT</strain>
        <tissue evidence="2">Leaf</tissue>
    </source>
</reference>
<sequence>MSAMGPCLSDSGSEDEPGTPRMTFRRLRSVHGPMLKLSIVADITESHKKTPEQGKFIFCSSQSCWSLWMASLSSSFSVR</sequence>
<evidence type="ECO:0000256" key="1">
    <source>
        <dbReference type="SAM" id="MobiDB-lite"/>
    </source>
</evidence>
<dbReference type="Proteomes" id="UP001140949">
    <property type="component" value="Unassembled WGS sequence"/>
</dbReference>
<evidence type="ECO:0000313" key="3">
    <source>
        <dbReference type="Proteomes" id="UP001140949"/>
    </source>
</evidence>